<protein>
    <submittedName>
        <fullName evidence="2">Uncharacterized protein</fullName>
    </submittedName>
</protein>
<dbReference type="Proteomes" id="UP001205357">
    <property type="component" value="Unassembled WGS sequence"/>
</dbReference>
<feature type="chain" id="PRO_5045092008" evidence="1">
    <location>
        <begin position="29"/>
        <end position="191"/>
    </location>
</feature>
<evidence type="ECO:0000313" key="2">
    <source>
        <dbReference type="EMBL" id="MCS2159801.1"/>
    </source>
</evidence>
<sequence length="191" mass="20743">MNMLSRCRQVASAVTLTGILVFAGSCQAESDCQITLSKPVIDLKTLRKDEVIKSAQGWNQLQEQDINVSVFCPTSRNMAVFFGGRAGEKGRFKFGTQSGLSVNVSHLTLDGQRYEIARTQYPGNFSSFDSVAETQQIHSQQGIIAVSGNAVAPGQQMNFTLTLTPLLKDVEFMVTDKTTLSTGITLAVIDN</sequence>
<name>A0ABT2DW05_9ENTR</name>
<keyword evidence="3" id="KW-1185">Reference proteome</keyword>
<dbReference type="RefSeq" id="WP_258986305.1">
    <property type="nucleotide sequence ID" value="NZ_JALIGE010000065.1"/>
</dbReference>
<keyword evidence="1" id="KW-0732">Signal</keyword>
<dbReference type="EMBL" id="JALIGE010000065">
    <property type="protein sequence ID" value="MCS2159801.1"/>
    <property type="molecule type" value="Genomic_DNA"/>
</dbReference>
<organism evidence="2 3">
    <name type="scientific">Scandinavium hiltneri</name>
    <dbReference type="NCBI Taxonomy" id="2926519"/>
    <lineage>
        <taxon>Bacteria</taxon>
        <taxon>Pseudomonadati</taxon>
        <taxon>Pseudomonadota</taxon>
        <taxon>Gammaproteobacteria</taxon>
        <taxon>Enterobacterales</taxon>
        <taxon>Enterobacteriaceae</taxon>
        <taxon>Scandinavium</taxon>
    </lineage>
</organism>
<feature type="signal peptide" evidence="1">
    <location>
        <begin position="1"/>
        <end position="28"/>
    </location>
</feature>
<gene>
    <name evidence="2" type="ORF">MUU47_01375</name>
</gene>
<reference evidence="2 3" key="1">
    <citation type="submission" date="2022-04" db="EMBL/GenBank/DDBJ databases">
        <title>Proposal of a three novel species of Scandinavium, Scandinavium hiltneri, Scandinavium manionii, Scandinavium tedordense.</title>
        <authorList>
            <person name="Maddock D.W."/>
            <person name="Brady C.L."/>
            <person name="Denman S."/>
            <person name="Arnold D."/>
        </authorList>
    </citation>
    <scope>NUCLEOTIDE SEQUENCE [LARGE SCALE GENOMIC DNA]</scope>
    <source>
        <strain evidence="2 3">H11S7</strain>
    </source>
</reference>
<accession>A0ABT2DW05</accession>
<evidence type="ECO:0000313" key="3">
    <source>
        <dbReference type="Proteomes" id="UP001205357"/>
    </source>
</evidence>
<dbReference type="PROSITE" id="PS51257">
    <property type="entry name" value="PROKAR_LIPOPROTEIN"/>
    <property type="match status" value="1"/>
</dbReference>
<comment type="caution">
    <text evidence="2">The sequence shown here is derived from an EMBL/GenBank/DDBJ whole genome shotgun (WGS) entry which is preliminary data.</text>
</comment>
<evidence type="ECO:0000256" key="1">
    <source>
        <dbReference type="SAM" id="SignalP"/>
    </source>
</evidence>
<proteinExistence type="predicted"/>